<evidence type="ECO:0000313" key="3">
    <source>
        <dbReference type="Proteomes" id="UP000282125"/>
    </source>
</evidence>
<dbReference type="OrthoDB" id="187903at2"/>
<protein>
    <submittedName>
        <fullName evidence="2">N-acetyltransferase</fullName>
    </submittedName>
</protein>
<keyword evidence="3" id="KW-1185">Reference proteome</keyword>
<dbReference type="PROSITE" id="PS51186">
    <property type="entry name" value="GNAT"/>
    <property type="match status" value="1"/>
</dbReference>
<evidence type="ECO:0000259" key="1">
    <source>
        <dbReference type="PROSITE" id="PS51186"/>
    </source>
</evidence>
<dbReference type="RefSeq" id="WP_124963093.1">
    <property type="nucleotide sequence ID" value="NZ_RRAZ01000001.1"/>
</dbReference>
<dbReference type="CDD" id="cd04301">
    <property type="entry name" value="NAT_SF"/>
    <property type="match status" value="1"/>
</dbReference>
<dbReference type="EMBL" id="RRAZ01000001">
    <property type="protein sequence ID" value="RRH78516.1"/>
    <property type="molecule type" value="Genomic_DNA"/>
</dbReference>
<dbReference type="Proteomes" id="UP000282125">
    <property type="component" value="Unassembled WGS sequence"/>
</dbReference>
<organism evidence="2 3">
    <name type="scientific">Falsigemmobacter faecalis</name>
    <dbReference type="NCBI Taxonomy" id="2488730"/>
    <lineage>
        <taxon>Bacteria</taxon>
        <taxon>Pseudomonadati</taxon>
        <taxon>Pseudomonadota</taxon>
        <taxon>Alphaproteobacteria</taxon>
        <taxon>Rhodobacterales</taxon>
        <taxon>Paracoccaceae</taxon>
        <taxon>Falsigemmobacter</taxon>
    </lineage>
</organism>
<dbReference type="SUPFAM" id="SSF55729">
    <property type="entry name" value="Acyl-CoA N-acyltransferases (Nat)"/>
    <property type="match status" value="1"/>
</dbReference>
<gene>
    <name evidence="2" type="ORF">EG244_00755</name>
</gene>
<keyword evidence="2" id="KW-0808">Transferase</keyword>
<comment type="caution">
    <text evidence="2">The sequence shown here is derived from an EMBL/GenBank/DDBJ whole genome shotgun (WGS) entry which is preliminary data.</text>
</comment>
<sequence>MIEVRVLTGEELLARLDDVARLRIEVFRAFPYLYDGDLDYERGYMRAYRESPRAVVVAAFADGAVVGVATGTPLSDHDGQFIQGFRASGYEPAEVFYCAESVLLPQWRGHGIGHKFFDAREAHARAQGFKYSAFCSVIRPADHPARPADYRPLDAFWEKRGYRELPGVLAEFSWKDVGALAEDAKALQFRIRPL</sequence>
<dbReference type="InterPro" id="IPR000182">
    <property type="entry name" value="GNAT_dom"/>
</dbReference>
<dbReference type="InterPro" id="IPR016181">
    <property type="entry name" value="Acyl_CoA_acyltransferase"/>
</dbReference>
<accession>A0A3P3DXM2</accession>
<reference evidence="2 3" key="1">
    <citation type="submission" date="2018-11" db="EMBL/GenBank/DDBJ databases">
        <title>Gemmobacter sp. nov., YIM 102744-1 draft genome.</title>
        <authorList>
            <person name="Li G."/>
            <person name="Jiang Y."/>
        </authorList>
    </citation>
    <scope>NUCLEOTIDE SEQUENCE [LARGE SCALE GENOMIC DNA]</scope>
    <source>
        <strain evidence="2 3">YIM 102744-1</strain>
    </source>
</reference>
<name>A0A3P3DXM2_9RHOB</name>
<dbReference type="Pfam" id="PF00583">
    <property type="entry name" value="Acetyltransf_1"/>
    <property type="match status" value="1"/>
</dbReference>
<evidence type="ECO:0000313" key="2">
    <source>
        <dbReference type="EMBL" id="RRH78516.1"/>
    </source>
</evidence>
<feature type="domain" description="N-acetyltransferase" evidence="1">
    <location>
        <begin position="2"/>
        <end position="192"/>
    </location>
</feature>
<dbReference type="Gene3D" id="3.40.630.30">
    <property type="match status" value="1"/>
</dbReference>
<dbReference type="AlphaFoldDB" id="A0A3P3DXM2"/>
<proteinExistence type="predicted"/>
<dbReference type="GO" id="GO:0016747">
    <property type="term" value="F:acyltransferase activity, transferring groups other than amino-acyl groups"/>
    <property type="evidence" value="ECO:0007669"/>
    <property type="project" value="InterPro"/>
</dbReference>